<accession>A0A2T7URF6</accession>
<reference evidence="1 2" key="1">
    <citation type="journal article" date="2011" name="Syst. Appl. Microbiol.">
        <title>Defluviimonas denitrificans gen. nov., sp. nov., and Pararhodobacter aggregans gen. nov., sp. nov., non-phototrophic Rhodobacteraceae from the biofilter of a marine aquaculture.</title>
        <authorList>
            <person name="Foesel B.U."/>
            <person name="Drake H.L."/>
            <person name="Schramm A."/>
        </authorList>
    </citation>
    <scope>NUCLEOTIDE SEQUENCE [LARGE SCALE GENOMIC DNA]</scope>
    <source>
        <strain evidence="1 2">D1-19</strain>
    </source>
</reference>
<proteinExistence type="predicted"/>
<dbReference type="InterPro" id="IPR007553">
    <property type="entry name" value="2-thiour_desulf"/>
</dbReference>
<dbReference type="EMBL" id="QDDR01000005">
    <property type="protein sequence ID" value="PVE47313.1"/>
    <property type="molecule type" value="Genomic_DNA"/>
</dbReference>
<dbReference type="AlphaFoldDB" id="A0A2T7URF6"/>
<gene>
    <name evidence="1" type="ORF">DDE23_10690</name>
</gene>
<name>A0A2T7URF6_9RHOB</name>
<evidence type="ECO:0000313" key="1">
    <source>
        <dbReference type="EMBL" id="PVE47313.1"/>
    </source>
</evidence>
<dbReference type="RefSeq" id="WP_107753563.1">
    <property type="nucleotide sequence ID" value="NZ_QBKF01000010.1"/>
</dbReference>
<evidence type="ECO:0000313" key="2">
    <source>
        <dbReference type="Proteomes" id="UP000244810"/>
    </source>
</evidence>
<dbReference type="Pfam" id="PF04463">
    <property type="entry name" value="2-thiour_desulf"/>
    <property type="match status" value="1"/>
</dbReference>
<dbReference type="PANTHER" id="PTHR30087:SF1">
    <property type="entry name" value="HYPOTHETICAL CYTOSOLIC PROTEIN"/>
    <property type="match status" value="1"/>
</dbReference>
<keyword evidence="2" id="KW-1185">Reference proteome</keyword>
<dbReference type="OrthoDB" id="495783at2"/>
<dbReference type="Proteomes" id="UP000244810">
    <property type="component" value="Unassembled WGS sequence"/>
</dbReference>
<organism evidence="1 2">
    <name type="scientific">Pararhodobacter aggregans</name>
    <dbReference type="NCBI Taxonomy" id="404875"/>
    <lineage>
        <taxon>Bacteria</taxon>
        <taxon>Pseudomonadati</taxon>
        <taxon>Pseudomonadota</taxon>
        <taxon>Alphaproteobacteria</taxon>
        <taxon>Rhodobacterales</taxon>
        <taxon>Paracoccaceae</taxon>
        <taxon>Pararhodobacter</taxon>
    </lineage>
</organism>
<sequence length="163" mass="17078">MKRILVSSCLLGAPVRYDGRAKTLAGPLLDLWRREGRIVPLCPEMAAGLPVPRAPAEIAPGVTALQVLSGQGQVLTDGGEDVTAPFVRAAELALQAARAHDCAFALLTDGSPSCGSLFVHTGEHDGTRRPGRGLAAEMLERHGIRVFAPSRITELAAALRAAP</sequence>
<dbReference type="PANTHER" id="PTHR30087">
    <property type="entry name" value="INNER MEMBRANE PROTEIN"/>
    <property type="match status" value="1"/>
</dbReference>
<protein>
    <submittedName>
        <fullName evidence="1">DUF523 domain-containing protein</fullName>
    </submittedName>
</protein>
<comment type="caution">
    <text evidence="1">The sequence shown here is derived from an EMBL/GenBank/DDBJ whole genome shotgun (WGS) entry which is preliminary data.</text>
</comment>